<feature type="transmembrane region" description="Helical" evidence="7">
    <location>
        <begin position="38"/>
        <end position="61"/>
    </location>
</feature>
<feature type="transmembrane region" description="Helical" evidence="7">
    <location>
        <begin position="167"/>
        <end position="193"/>
    </location>
</feature>
<feature type="transmembrane region" description="Helical" evidence="7">
    <location>
        <begin position="12"/>
        <end position="31"/>
    </location>
</feature>
<dbReference type="GO" id="GO:0016020">
    <property type="term" value="C:membrane"/>
    <property type="evidence" value="ECO:0007669"/>
    <property type="project" value="UniProtKB-SubCell"/>
</dbReference>
<dbReference type="InterPro" id="IPR052337">
    <property type="entry name" value="SAT4-like"/>
</dbReference>
<evidence type="ECO:0000256" key="4">
    <source>
        <dbReference type="ARBA" id="ARBA00023136"/>
    </source>
</evidence>
<keyword evidence="2 7" id="KW-0812">Transmembrane</keyword>
<keyword evidence="3 7" id="KW-1133">Transmembrane helix</keyword>
<evidence type="ECO:0000256" key="3">
    <source>
        <dbReference type="ARBA" id="ARBA00022989"/>
    </source>
</evidence>
<feature type="transmembrane region" description="Helical" evidence="7">
    <location>
        <begin position="89"/>
        <end position="114"/>
    </location>
</feature>
<comment type="subcellular location">
    <subcellularLocation>
        <location evidence="1">Membrane</location>
        <topology evidence="1">Multi-pass membrane protein</topology>
    </subcellularLocation>
</comment>
<accession>A0A9W8TQ61</accession>
<feature type="transmembrane region" description="Helical" evidence="7">
    <location>
        <begin position="126"/>
        <end position="147"/>
    </location>
</feature>
<feature type="compositionally biased region" description="Polar residues" evidence="6">
    <location>
        <begin position="360"/>
        <end position="371"/>
    </location>
</feature>
<keyword evidence="4 7" id="KW-0472">Membrane</keyword>
<feature type="transmembrane region" description="Helical" evidence="7">
    <location>
        <begin position="239"/>
        <end position="260"/>
    </location>
</feature>
<evidence type="ECO:0000256" key="2">
    <source>
        <dbReference type="ARBA" id="ARBA00022692"/>
    </source>
</evidence>
<keyword evidence="10" id="KW-1185">Reference proteome</keyword>
<evidence type="ECO:0000256" key="7">
    <source>
        <dbReference type="SAM" id="Phobius"/>
    </source>
</evidence>
<dbReference type="PANTHER" id="PTHR33048">
    <property type="entry name" value="PTH11-LIKE INTEGRAL MEMBRANE PROTEIN (AFU_ORTHOLOGUE AFUA_5G11245)"/>
    <property type="match status" value="1"/>
</dbReference>
<dbReference type="AlphaFoldDB" id="A0A9W8TQ61"/>
<evidence type="ECO:0000259" key="8">
    <source>
        <dbReference type="Pfam" id="PF20684"/>
    </source>
</evidence>
<evidence type="ECO:0000313" key="9">
    <source>
        <dbReference type="EMBL" id="KAJ3577810.1"/>
    </source>
</evidence>
<reference evidence="9" key="1">
    <citation type="submission" date="2022-07" db="EMBL/GenBank/DDBJ databases">
        <title>Genome Sequence of Xylaria arbuscula.</title>
        <authorList>
            <person name="Buettner E."/>
        </authorList>
    </citation>
    <scope>NUCLEOTIDE SEQUENCE</scope>
    <source>
        <strain evidence="9">VT107</strain>
    </source>
</reference>
<evidence type="ECO:0000256" key="5">
    <source>
        <dbReference type="ARBA" id="ARBA00038359"/>
    </source>
</evidence>
<dbReference type="PANTHER" id="PTHR33048:SF166">
    <property type="entry name" value="PTH11-LIKE INTEGRAL MEMBRANE PROTEIN"/>
    <property type="match status" value="1"/>
</dbReference>
<name>A0A9W8TQ61_9PEZI</name>
<feature type="domain" description="Rhodopsin" evidence="8">
    <location>
        <begin position="27"/>
        <end position="258"/>
    </location>
</feature>
<comment type="similarity">
    <text evidence="5">Belongs to the SAT4 family.</text>
</comment>
<feature type="region of interest" description="Disordered" evidence="6">
    <location>
        <begin position="336"/>
        <end position="371"/>
    </location>
</feature>
<organism evidence="9 10">
    <name type="scientific">Xylaria arbuscula</name>
    <dbReference type="NCBI Taxonomy" id="114810"/>
    <lineage>
        <taxon>Eukaryota</taxon>
        <taxon>Fungi</taxon>
        <taxon>Dikarya</taxon>
        <taxon>Ascomycota</taxon>
        <taxon>Pezizomycotina</taxon>
        <taxon>Sordariomycetes</taxon>
        <taxon>Xylariomycetidae</taxon>
        <taxon>Xylariales</taxon>
        <taxon>Xylariaceae</taxon>
        <taxon>Xylaria</taxon>
    </lineage>
</organism>
<feature type="transmembrane region" description="Helical" evidence="7">
    <location>
        <begin position="205"/>
        <end position="227"/>
    </location>
</feature>
<proteinExistence type="inferred from homology"/>
<dbReference type="Pfam" id="PF20684">
    <property type="entry name" value="Fung_rhodopsin"/>
    <property type="match status" value="1"/>
</dbReference>
<comment type="caution">
    <text evidence="9">The sequence shown here is derived from an EMBL/GenBank/DDBJ whole genome shotgun (WGS) entry which is preliminary data.</text>
</comment>
<dbReference type="EMBL" id="JANPWZ010000306">
    <property type="protein sequence ID" value="KAJ3577810.1"/>
    <property type="molecule type" value="Genomic_DNA"/>
</dbReference>
<evidence type="ECO:0000256" key="1">
    <source>
        <dbReference type="ARBA" id="ARBA00004141"/>
    </source>
</evidence>
<evidence type="ECO:0000256" key="6">
    <source>
        <dbReference type="SAM" id="MobiDB-lite"/>
    </source>
</evidence>
<sequence length="371" mass="41212">MTDSETAGVVNYALTGLTLFILTARIALTLLRRERVDASFVLVFFSILVVVGRIIANVYYLRYGNAADAVRHADYFDESNLEDIKMGSILVLLARVLITAIIWLQICILLIFYSRITRGVNWVAKVVKVTWALVGATFIAIILVTFLECRPISLYWQVSPDPGQCVHAYGQLIIQTVSNIILDILLIAIAYPIIGLRKRSIAEHVRLYTLVALGTFCIVISILRLVWVHDSGSAQVTRSLWASVQMLVSAFVANAPNIYGSIRALRMIKKSSAGSTPAQYHLSTIKSKRTRPTAESWMKMDDDDDIALEPGRADYIRSFPPGKSLYDEENVSTAYAHHQGSKDSTRTLNRLSGTDVEAPSLTTQSTIELRA</sequence>
<evidence type="ECO:0000313" key="10">
    <source>
        <dbReference type="Proteomes" id="UP001148614"/>
    </source>
</evidence>
<protein>
    <recommendedName>
        <fullName evidence="8">Rhodopsin domain-containing protein</fullName>
    </recommendedName>
</protein>
<dbReference type="Proteomes" id="UP001148614">
    <property type="component" value="Unassembled WGS sequence"/>
</dbReference>
<dbReference type="VEuPathDB" id="FungiDB:F4678DRAFT_469705"/>
<gene>
    <name evidence="9" type="ORF">NPX13_g2754</name>
</gene>
<dbReference type="InterPro" id="IPR049326">
    <property type="entry name" value="Rhodopsin_dom_fungi"/>
</dbReference>